<accession>A0A0M2PYA2</accession>
<dbReference type="EMBL" id="AJTX02000004">
    <property type="protein sequence ID" value="KKJ00063.1"/>
    <property type="molecule type" value="Genomic_DNA"/>
</dbReference>
<protein>
    <submittedName>
        <fullName evidence="2">Uncharacterized protein</fullName>
    </submittedName>
</protein>
<gene>
    <name evidence="2" type="ORF">PROH_09910</name>
</gene>
<dbReference type="Proteomes" id="UP000034681">
    <property type="component" value="Unassembled WGS sequence"/>
</dbReference>
<evidence type="ECO:0000256" key="1">
    <source>
        <dbReference type="SAM" id="SignalP"/>
    </source>
</evidence>
<dbReference type="AlphaFoldDB" id="A0A0M2PYA2"/>
<comment type="caution">
    <text evidence="2">The sequence shown here is derived from an EMBL/GenBank/DDBJ whole genome shotgun (WGS) entry which is preliminary data.</text>
</comment>
<proteinExistence type="predicted"/>
<dbReference type="OrthoDB" id="10006270at2"/>
<sequence>MHPTLVNLKTTLKVLGVAATSSALLTIGANLSWAGEATVVTTSDSSAGGTVNFDANAGSAAGVSVQTLSTAGTSITVSIAPGVEATVSSQATAVNAGTITQTQADTGLGSGGAVVTLEAPVVAAIVAASTNSSGGAAVSGAGLQGSSSPSAAIVTLADVPAVANVSVIMPSGTTVTIGAVLNNLSAALVGGDAVVLPTAINDASIAILTALRSTPNNAELRTAGRAVAALLSGARGR</sequence>
<dbReference type="RefSeq" id="WP_016924235.1">
    <property type="nucleotide sequence ID" value="NZ_KB235933.1"/>
</dbReference>
<name>A0A0M2PYA2_PROHO</name>
<dbReference type="STRING" id="317619.GCA_000332315_00745"/>
<evidence type="ECO:0000313" key="3">
    <source>
        <dbReference type="Proteomes" id="UP000034681"/>
    </source>
</evidence>
<keyword evidence="3" id="KW-1185">Reference proteome</keyword>
<keyword evidence="1" id="KW-0732">Signal</keyword>
<feature type="chain" id="PRO_5005639566" evidence="1">
    <location>
        <begin position="35"/>
        <end position="237"/>
    </location>
</feature>
<reference evidence="2" key="1">
    <citation type="submission" date="2012-04" db="EMBL/GenBank/DDBJ databases">
        <authorList>
            <person name="Borisov I.G."/>
            <person name="Ivanikova N.V."/>
            <person name="Pinevich A.V."/>
        </authorList>
    </citation>
    <scope>NUCLEOTIDE SEQUENCE</scope>
    <source>
        <strain evidence="2">CALU 1027</strain>
    </source>
</reference>
<organism evidence="2 3">
    <name type="scientific">Prochlorothrix hollandica PCC 9006 = CALU 1027</name>
    <dbReference type="NCBI Taxonomy" id="317619"/>
    <lineage>
        <taxon>Bacteria</taxon>
        <taxon>Bacillati</taxon>
        <taxon>Cyanobacteriota</taxon>
        <taxon>Cyanophyceae</taxon>
        <taxon>Prochlorotrichales</taxon>
        <taxon>Prochlorotrichaceae</taxon>
        <taxon>Prochlorothrix</taxon>
    </lineage>
</organism>
<evidence type="ECO:0000313" key="2">
    <source>
        <dbReference type="EMBL" id="KKJ00063.1"/>
    </source>
</evidence>
<feature type="signal peptide" evidence="1">
    <location>
        <begin position="1"/>
        <end position="34"/>
    </location>
</feature>